<keyword evidence="1" id="KW-0812">Transmembrane</keyword>
<dbReference type="STRING" id="1850517.A8708_06200"/>
<protein>
    <submittedName>
        <fullName evidence="2">Uncharacterized protein</fullName>
    </submittedName>
</protein>
<proteinExistence type="predicted"/>
<dbReference type="RefSeq" id="WP_068671103.1">
    <property type="nucleotide sequence ID" value="NZ_LYPB01000093.1"/>
</dbReference>
<comment type="caution">
    <text evidence="2">The sequence shown here is derived from an EMBL/GenBank/DDBJ whole genome shotgun (WGS) entry which is preliminary data.</text>
</comment>
<name>A0A197ZX95_9BACL</name>
<sequence length="62" mass="7479">MKRSYFGVILLCIMLFLCIMFTQKAVNAYYFDHYRSVIIYAVLNMLLFPAAIMIYRRERDVE</sequence>
<accession>A0A197ZX95</accession>
<dbReference type="Proteomes" id="UP000078454">
    <property type="component" value="Unassembled WGS sequence"/>
</dbReference>
<keyword evidence="1" id="KW-1133">Transmembrane helix</keyword>
<dbReference type="AlphaFoldDB" id="A0A197ZX95"/>
<gene>
    <name evidence="2" type="ORF">A8708_06200</name>
</gene>
<keyword evidence="1" id="KW-0472">Membrane</keyword>
<dbReference type="EMBL" id="LYPB01000093">
    <property type="protein sequence ID" value="OAS13452.1"/>
    <property type="molecule type" value="Genomic_DNA"/>
</dbReference>
<reference evidence="2 3" key="1">
    <citation type="submission" date="2016-05" db="EMBL/GenBank/DDBJ databases">
        <title>Paenibacillus sp. 1ZS3-15 nov., isolated from the rhizosphere soil.</title>
        <authorList>
            <person name="Zhang X.X."/>
            <person name="Zhang J."/>
        </authorList>
    </citation>
    <scope>NUCLEOTIDE SEQUENCE [LARGE SCALE GENOMIC DNA]</scope>
    <source>
        <strain evidence="2 3">1ZS3-15</strain>
    </source>
</reference>
<keyword evidence="3" id="KW-1185">Reference proteome</keyword>
<dbReference type="OrthoDB" id="2664144at2"/>
<evidence type="ECO:0000313" key="3">
    <source>
        <dbReference type="Proteomes" id="UP000078454"/>
    </source>
</evidence>
<organism evidence="2 3">
    <name type="scientific">Paenibacillus oryzisoli</name>
    <dbReference type="NCBI Taxonomy" id="1850517"/>
    <lineage>
        <taxon>Bacteria</taxon>
        <taxon>Bacillati</taxon>
        <taxon>Bacillota</taxon>
        <taxon>Bacilli</taxon>
        <taxon>Bacillales</taxon>
        <taxon>Paenibacillaceae</taxon>
        <taxon>Paenibacillus</taxon>
    </lineage>
</organism>
<evidence type="ECO:0000313" key="2">
    <source>
        <dbReference type="EMBL" id="OAS13452.1"/>
    </source>
</evidence>
<evidence type="ECO:0000256" key="1">
    <source>
        <dbReference type="SAM" id="Phobius"/>
    </source>
</evidence>
<feature type="transmembrane region" description="Helical" evidence="1">
    <location>
        <begin position="38"/>
        <end position="55"/>
    </location>
</feature>